<dbReference type="InterPro" id="IPR003607">
    <property type="entry name" value="HD/PDEase_dom"/>
</dbReference>
<dbReference type="AlphaFoldDB" id="A0DK29"/>
<feature type="binding site" evidence="4">
    <location>
        <position position="104"/>
    </location>
    <ligand>
        <name>Zn(2+)</name>
        <dbReference type="ChEBI" id="CHEBI:29105"/>
        <label>1</label>
    </ligand>
</feature>
<dbReference type="OMA" id="EHFDEYN"/>
<dbReference type="PRINTS" id="PR00387">
    <property type="entry name" value="PDIESTERASE1"/>
</dbReference>
<feature type="binding site" evidence="4">
    <location>
        <position position="214"/>
    </location>
    <ligand>
        <name>Zn(2+)</name>
        <dbReference type="ChEBI" id="CHEBI:29105"/>
        <label>1</label>
    </ligand>
</feature>
<dbReference type="Pfam" id="PF00233">
    <property type="entry name" value="PDEase_I"/>
    <property type="match status" value="1"/>
</dbReference>
<feature type="domain" description="PDEase" evidence="5">
    <location>
        <begin position="1"/>
        <end position="304"/>
    </location>
</feature>
<dbReference type="OrthoDB" id="74705at2759"/>
<evidence type="ECO:0000256" key="3">
    <source>
        <dbReference type="PIRSR" id="PIRSR623088-1"/>
    </source>
</evidence>
<feature type="binding site" evidence="4">
    <location>
        <position position="105"/>
    </location>
    <ligand>
        <name>Zn(2+)</name>
        <dbReference type="ChEBI" id="CHEBI:29105"/>
        <label>2</label>
    </ligand>
</feature>
<organism evidence="6 7">
    <name type="scientific">Paramecium tetraurelia</name>
    <dbReference type="NCBI Taxonomy" id="5888"/>
    <lineage>
        <taxon>Eukaryota</taxon>
        <taxon>Sar</taxon>
        <taxon>Alveolata</taxon>
        <taxon>Ciliophora</taxon>
        <taxon>Intramacronucleata</taxon>
        <taxon>Oligohymenophorea</taxon>
        <taxon>Peniculida</taxon>
        <taxon>Parameciidae</taxon>
        <taxon>Paramecium</taxon>
    </lineage>
</organism>
<dbReference type="GO" id="GO:0047555">
    <property type="term" value="F:3',5'-cyclic-GMP phosphodiesterase activity"/>
    <property type="evidence" value="ECO:0000318"/>
    <property type="project" value="GO_Central"/>
</dbReference>
<keyword evidence="2" id="KW-0378">Hydrolase</keyword>
<evidence type="ECO:0000259" key="5">
    <source>
        <dbReference type="PROSITE" id="PS51845"/>
    </source>
</evidence>
<dbReference type="GO" id="GO:0046872">
    <property type="term" value="F:metal ion binding"/>
    <property type="evidence" value="ECO:0007669"/>
    <property type="project" value="UniProtKB-KW"/>
</dbReference>
<evidence type="ECO:0000256" key="2">
    <source>
        <dbReference type="ARBA" id="ARBA00022801"/>
    </source>
</evidence>
<evidence type="ECO:0000313" key="6">
    <source>
        <dbReference type="EMBL" id="CAK83396.1"/>
    </source>
</evidence>
<dbReference type="PANTHER" id="PTHR11347">
    <property type="entry name" value="CYCLIC NUCLEOTIDE PHOSPHODIESTERASE"/>
    <property type="match status" value="1"/>
</dbReference>
<dbReference type="Gene3D" id="1.10.1300.10">
    <property type="entry name" value="3'5'-cyclic nucleotide phosphodiesterase, catalytic domain"/>
    <property type="match status" value="1"/>
</dbReference>
<dbReference type="InterPro" id="IPR023088">
    <property type="entry name" value="PDEase"/>
</dbReference>
<dbReference type="GO" id="GO:0007165">
    <property type="term" value="P:signal transduction"/>
    <property type="evidence" value="ECO:0007669"/>
    <property type="project" value="InterPro"/>
</dbReference>
<reference evidence="6 7" key="1">
    <citation type="journal article" date="2006" name="Nature">
        <title>Global trends of whole-genome duplications revealed by the ciliate Paramecium tetraurelia.</title>
        <authorList>
            <consortium name="Genoscope"/>
            <person name="Aury J.-M."/>
            <person name="Jaillon O."/>
            <person name="Duret L."/>
            <person name="Noel B."/>
            <person name="Jubin C."/>
            <person name="Porcel B.M."/>
            <person name="Segurens B."/>
            <person name="Daubin V."/>
            <person name="Anthouard V."/>
            <person name="Aiach N."/>
            <person name="Arnaiz O."/>
            <person name="Billaut A."/>
            <person name="Beisson J."/>
            <person name="Blanc I."/>
            <person name="Bouhouche K."/>
            <person name="Camara F."/>
            <person name="Duharcourt S."/>
            <person name="Guigo R."/>
            <person name="Gogendeau D."/>
            <person name="Katinka M."/>
            <person name="Keller A.-M."/>
            <person name="Kissmehl R."/>
            <person name="Klotz C."/>
            <person name="Koll F."/>
            <person name="Le Moue A."/>
            <person name="Lepere C."/>
            <person name="Malinsky S."/>
            <person name="Nowacki M."/>
            <person name="Nowak J.K."/>
            <person name="Plattner H."/>
            <person name="Poulain J."/>
            <person name="Ruiz F."/>
            <person name="Serrano V."/>
            <person name="Zagulski M."/>
            <person name="Dessen P."/>
            <person name="Betermier M."/>
            <person name="Weissenbach J."/>
            <person name="Scarpelli C."/>
            <person name="Schachter V."/>
            <person name="Sperling L."/>
            <person name="Meyer E."/>
            <person name="Cohen J."/>
            <person name="Wincker P."/>
        </authorList>
    </citation>
    <scope>NUCLEOTIDE SEQUENCE [LARGE SCALE GENOMIC DNA]</scope>
    <source>
        <strain evidence="6 7">Stock d4-2</strain>
    </source>
</reference>
<dbReference type="PROSITE" id="PS00126">
    <property type="entry name" value="PDEASE_I_1"/>
    <property type="match status" value="1"/>
</dbReference>
<gene>
    <name evidence="6" type="ORF">GSPATT00039546001</name>
</gene>
<name>A0DK29_PARTE</name>
<evidence type="ECO:0000313" key="7">
    <source>
        <dbReference type="Proteomes" id="UP000000600"/>
    </source>
</evidence>
<dbReference type="KEGG" id="ptm:GSPATT00039546001"/>
<dbReference type="HOGENOM" id="CLU_005940_6_1_1"/>
<accession>A0DK29</accession>
<dbReference type="InParanoid" id="A0DK29"/>
<feature type="active site" description="Proton donor" evidence="3">
    <location>
        <position position="61"/>
    </location>
</feature>
<sequence length="304" mass="35902">YRQFSFYIFPYSTDWLEKQKVVFSILRRNYFIEDYRISQDALCSFLCALEYKYNKRGNQFHNYDHGVTVMQCTHAISLEIMKTQYAHLLNQFTKFVLILSGLCHDVSHTGRTNIFEINSLSNLTIRYHDRSVLEQHHAATSIKLLCAPSTNIIPNFTSVEFRDFRKLFISNILYTDITEHFNLIKNFEARIKELNFGTEDDIKLMTGMIIHTSDFTGGAITIQFEVNMEFQEQYNLEGKFGYPQLPYMKDLDQQPIMAKSEVGFFKFIVRPLWSIMSKFAEDRLQKSVENLEQTILEWEKLMNN</sequence>
<dbReference type="STRING" id="5888.A0DK29"/>
<keyword evidence="1 4" id="KW-0479">Metal-binding</keyword>
<dbReference type="PROSITE" id="PS51845">
    <property type="entry name" value="PDEASE_I_2"/>
    <property type="match status" value="1"/>
</dbReference>
<keyword evidence="7" id="KW-1185">Reference proteome</keyword>
<dbReference type="GO" id="GO:0141162">
    <property type="term" value="P:negative regulation of cAMP/PKA signal transduction"/>
    <property type="evidence" value="ECO:0000318"/>
    <property type="project" value="GO_Central"/>
</dbReference>
<evidence type="ECO:0000256" key="4">
    <source>
        <dbReference type="PIRSR" id="PIRSR623088-3"/>
    </source>
</evidence>
<dbReference type="RefSeq" id="XP_001450793.1">
    <property type="nucleotide sequence ID" value="XM_001450756.2"/>
</dbReference>
<dbReference type="EMBL" id="CT868467">
    <property type="protein sequence ID" value="CAK83396.1"/>
    <property type="molecule type" value="Genomic_DNA"/>
</dbReference>
<feature type="non-terminal residue" evidence="6">
    <location>
        <position position="1"/>
    </location>
</feature>
<protein>
    <recommendedName>
        <fullName evidence="5">PDEase domain-containing protein</fullName>
    </recommendedName>
</protein>
<dbReference type="GO" id="GO:0004115">
    <property type="term" value="F:3',5'-cyclic-AMP phosphodiesterase activity"/>
    <property type="evidence" value="ECO:0000318"/>
    <property type="project" value="GO_Central"/>
</dbReference>
<dbReference type="Proteomes" id="UP000000600">
    <property type="component" value="Unassembled WGS sequence"/>
</dbReference>
<evidence type="ECO:0000256" key="1">
    <source>
        <dbReference type="ARBA" id="ARBA00022723"/>
    </source>
</evidence>
<proteinExistence type="predicted"/>
<dbReference type="InterPro" id="IPR023174">
    <property type="entry name" value="PDEase_CS"/>
</dbReference>
<dbReference type="SUPFAM" id="SSF109604">
    <property type="entry name" value="HD-domain/PDEase-like"/>
    <property type="match status" value="1"/>
</dbReference>
<dbReference type="eggNOG" id="KOG3688">
    <property type="taxonomic scope" value="Eukaryota"/>
</dbReference>
<dbReference type="GeneID" id="5036577"/>
<dbReference type="InterPro" id="IPR036971">
    <property type="entry name" value="PDEase_catalytic_dom_sf"/>
</dbReference>
<dbReference type="InterPro" id="IPR002073">
    <property type="entry name" value="PDEase_catalytic_dom"/>
</dbReference>
<feature type="binding site" evidence="4">
    <location>
        <position position="65"/>
    </location>
    <ligand>
        <name>Zn(2+)</name>
        <dbReference type="ChEBI" id="CHEBI:29105"/>
        <label>1</label>
    </ligand>
</feature>
<dbReference type="CDD" id="cd00077">
    <property type="entry name" value="HDc"/>
    <property type="match status" value="1"/>
</dbReference>
<feature type="binding site" evidence="4">
    <location>
        <position position="105"/>
    </location>
    <ligand>
        <name>Zn(2+)</name>
        <dbReference type="ChEBI" id="CHEBI:29105"/>
        <label>1</label>
    </ligand>
</feature>